<feature type="non-terminal residue" evidence="3">
    <location>
        <position position="1"/>
    </location>
</feature>
<dbReference type="OrthoDB" id="6500128at2759"/>
<keyword evidence="4" id="KW-1185">Reference proteome</keyword>
<dbReference type="EMBL" id="KZ303543">
    <property type="protein sequence ID" value="PIA13207.1"/>
    <property type="molecule type" value="Genomic_DNA"/>
</dbReference>
<sequence length="86" mass="9759">GSRRFSDEQQQLFSLCRLLLCKRHIIVLDEATADVDLETNKNIHRLICKKFSHCIVQTIAHRLETVINSDQIVVINKGHITAVGPP</sequence>
<dbReference type="GO" id="GO:0042626">
    <property type="term" value="F:ATPase-coupled transmembrane transporter activity"/>
    <property type="evidence" value="ECO:0007669"/>
    <property type="project" value="TreeGrafter"/>
</dbReference>
<reference evidence="3 4" key="1">
    <citation type="journal article" date="2015" name="Genome Biol. Evol.">
        <title>Phylogenomic analyses indicate that early fungi evolved digesting cell walls of algal ancestors of land plants.</title>
        <authorList>
            <person name="Chang Y."/>
            <person name="Wang S."/>
            <person name="Sekimoto S."/>
            <person name="Aerts A.L."/>
            <person name="Choi C."/>
            <person name="Clum A."/>
            <person name="LaButti K.M."/>
            <person name="Lindquist E.A."/>
            <person name="Yee Ngan C."/>
            <person name="Ohm R.A."/>
            <person name="Salamov A.A."/>
            <person name="Grigoriev I.V."/>
            <person name="Spatafora J.W."/>
            <person name="Berbee M.L."/>
        </authorList>
    </citation>
    <scope>NUCLEOTIDE SEQUENCE [LARGE SCALE GENOMIC DNA]</scope>
    <source>
        <strain evidence="3 4">NRRL 1564</strain>
    </source>
</reference>
<proteinExistence type="predicted"/>
<dbReference type="GO" id="GO:0005524">
    <property type="term" value="F:ATP binding"/>
    <property type="evidence" value="ECO:0007669"/>
    <property type="project" value="UniProtKB-KW"/>
</dbReference>
<keyword evidence="1" id="KW-0547">Nucleotide-binding</keyword>
<evidence type="ECO:0000256" key="2">
    <source>
        <dbReference type="ARBA" id="ARBA00022840"/>
    </source>
</evidence>
<keyword evidence="2" id="KW-0067">ATP-binding</keyword>
<organism evidence="3 4">
    <name type="scientific">Coemansia reversa (strain ATCC 12441 / NRRL 1564)</name>
    <dbReference type="NCBI Taxonomy" id="763665"/>
    <lineage>
        <taxon>Eukaryota</taxon>
        <taxon>Fungi</taxon>
        <taxon>Fungi incertae sedis</taxon>
        <taxon>Zoopagomycota</taxon>
        <taxon>Kickxellomycotina</taxon>
        <taxon>Kickxellomycetes</taxon>
        <taxon>Kickxellales</taxon>
        <taxon>Kickxellaceae</taxon>
        <taxon>Coemansia</taxon>
    </lineage>
</organism>
<dbReference type="Proteomes" id="UP000242474">
    <property type="component" value="Unassembled WGS sequence"/>
</dbReference>
<dbReference type="InterPro" id="IPR050173">
    <property type="entry name" value="ABC_transporter_C-like"/>
</dbReference>
<dbReference type="Gene3D" id="3.40.50.300">
    <property type="entry name" value="P-loop containing nucleotide triphosphate hydrolases"/>
    <property type="match status" value="1"/>
</dbReference>
<evidence type="ECO:0008006" key="5">
    <source>
        <dbReference type="Google" id="ProtNLM"/>
    </source>
</evidence>
<dbReference type="STRING" id="763665.A0A2G5B3B7"/>
<evidence type="ECO:0000256" key="1">
    <source>
        <dbReference type="ARBA" id="ARBA00022741"/>
    </source>
</evidence>
<dbReference type="SUPFAM" id="SSF52540">
    <property type="entry name" value="P-loop containing nucleoside triphosphate hydrolases"/>
    <property type="match status" value="1"/>
</dbReference>
<accession>A0A2G5B3B7</accession>
<name>A0A2G5B3B7_COERN</name>
<protein>
    <recommendedName>
        <fullName evidence="5">P-loop containing nucleoside triphosphate hydrolase protein</fullName>
    </recommendedName>
</protein>
<dbReference type="GO" id="GO:0016020">
    <property type="term" value="C:membrane"/>
    <property type="evidence" value="ECO:0007669"/>
    <property type="project" value="TreeGrafter"/>
</dbReference>
<evidence type="ECO:0000313" key="3">
    <source>
        <dbReference type="EMBL" id="PIA13207.1"/>
    </source>
</evidence>
<dbReference type="PANTHER" id="PTHR24223">
    <property type="entry name" value="ATP-BINDING CASSETTE SUB-FAMILY C"/>
    <property type="match status" value="1"/>
</dbReference>
<dbReference type="AlphaFoldDB" id="A0A2G5B3B7"/>
<evidence type="ECO:0000313" key="4">
    <source>
        <dbReference type="Proteomes" id="UP000242474"/>
    </source>
</evidence>
<dbReference type="InterPro" id="IPR027417">
    <property type="entry name" value="P-loop_NTPase"/>
</dbReference>
<gene>
    <name evidence="3" type="ORF">COEREDRAFT_49566</name>
</gene>